<dbReference type="InterPro" id="IPR049808">
    <property type="entry name" value="CONSTANS-like_Bbox1"/>
</dbReference>
<dbReference type="PROSITE" id="PS50119">
    <property type="entry name" value="ZF_BBOX"/>
    <property type="match status" value="1"/>
</dbReference>
<dbReference type="OrthoDB" id="153872at2759"/>
<dbReference type="GO" id="GO:0008270">
    <property type="term" value="F:zinc ion binding"/>
    <property type="evidence" value="ECO:0007669"/>
    <property type="project" value="UniProtKB-KW"/>
</dbReference>
<evidence type="ECO:0000313" key="5">
    <source>
        <dbReference type="EMBL" id="GIQ87421.1"/>
    </source>
</evidence>
<protein>
    <recommendedName>
        <fullName evidence="4">B box-type domain-containing protein</fullName>
    </recommendedName>
</protein>
<gene>
    <name evidence="5" type="ORF">KIPB_009457</name>
</gene>
<feature type="domain" description="B box-type" evidence="4">
    <location>
        <begin position="212"/>
        <end position="259"/>
    </location>
</feature>
<evidence type="ECO:0000313" key="6">
    <source>
        <dbReference type="Proteomes" id="UP000265618"/>
    </source>
</evidence>
<dbReference type="SMART" id="SM00336">
    <property type="entry name" value="BBOX"/>
    <property type="match status" value="2"/>
</dbReference>
<dbReference type="CDD" id="cd19821">
    <property type="entry name" value="Bbox1_BBX-like"/>
    <property type="match status" value="1"/>
</dbReference>
<dbReference type="EMBL" id="BDIP01003219">
    <property type="protein sequence ID" value="GIQ87421.1"/>
    <property type="molecule type" value="Genomic_DNA"/>
</dbReference>
<dbReference type="PANTHER" id="PTHR31717">
    <property type="entry name" value="ZINC FINGER PROTEIN CONSTANS-LIKE 10"/>
    <property type="match status" value="1"/>
</dbReference>
<keyword evidence="2" id="KW-0862">Zinc</keyword>
<dbReference type="AlphaFoldDB" id="A0A9K3D2D6"/>
<evidence type="ECO:0000256" key="1">
    <source>
        <dbReference type="ARBA" id="ARBA00022723"/>
    </source>
</evidence>
<keyword evidence="3" id="KW-0863">Zinc-finger</keyword>
<dbReference type="InterPro" id="IPR000315">
    <property type="entry name" value="Znf_B-box"/>
</dbReference>
<evidence type="ECO:0000259" key="4">
    <source>
        <dbReference type="PROSITE" id="PS50119"/>
    </source>
</evidence>
<keyword evidence="6" id="KW-1185">Reference proteome</keyword>
<dbReference type="Proteomes" id="UP000265618">
    <property type="component" value="Unassembled WGS sequence"/>
</dbReference>
<name>A0A9K3D2D6_9EUKA</name>
<keyword evidence="1" id="KW-0479">Metal-binding</keyword>
<proteinExistence type="predicted"/>
<dbReference type="Gene3D" id="3.30.160.60">
    <property type="entry name" value="Classic Zinc Finger"/>
    <property type="match status" value="1"/>
</dbReference>
<accession>A0A9K3D2D6</accession>
<reference evidence="5 6" key="1">
    <citation type="journal article" date="2018" name="PLoS ONE">
        <title>The draft genome of Kipferlia bialata reveals reductive genome evolution in fornicate parasites.</title>
        <authorList>
            <person name="Tanifuji G."/>
            <person name="Takabayashi S."/>
            <person name="Kume K."/>
            <person name="Takagi M."/>
            <person name="Nakayama T."/>
            <person name="Kamikawa R."/>
            <person name="Inagaki Y."/>
            <person name="Hashimoto T."/>
        </authorList>
    </citation>
    <scope>NUCLEOTIDE SEQUENCE [LARGE SCALE GENOMIC DNA]</scope>
    <source>
        <strain evidence="5">NY0173</strain>
    </source>
</reference>
<sequence length="445" mass="50184">MEYGKHAPVVKGSDEWAGIEYRLQFSLNNSNAKITGAWAVENPLTVRSFEERTRDSMVVDSWLNTMSLTDDNSVQTACERGFKVGPEGFLIATGSLSLESQRPRQRNMYEFLLCRVGLGRSLVRDEMPDRAAAKRTGEAVIPETYDSLYIHQEASGLPTMAERLHDLEEGHPGPTLAQESADQVNSSYLYLVGASEQILPRYIVEVEVSEGEAAPVCEMCAERPATLYCMEDKSRFCEQCDHQFHSQNRIVARHHRMALSEHGAYLGECPQHPGTIAEYYDPILETPVCVTCKMEGTHSSGEAATHRLISLRDAYKRAVTSSTRDDPLLVAKQSDAERQLRNVDERLREVYRNSASVEEDLFSQFQAVLLTLQEETQRKIAALLGDEVELRRQGRILKSADAWLEQERRTLPPCAFMVAYKRHLQLRSDLIDDISIPESGGRIQD</sequence>
<comment type="caution">
    <text evidence="5">The sequence shown here is derived from an EMBL/GenBank/DDBJ whole genome shotgun (WGS) entry which is preliminary data.</text>
</comment>
<dbReference type="PANTHER" id="PTHR31717:SF45">
    <property type="entry name" value="ZINC FINGER PROTEIN CONSTANS-LIKE 14-RELATED"/>
    <property type="match status" value="1"/>
</dbReference>
<organism evidence="5 6">
    <name type="scientific">Kipferlia bialata</name>
    <dbReference type="NCBI Taxonomy" id="797122"/>
    <lineage>
        <taxon>Eukaryota</taxon>
        <taxon>Metamonada</taxon>
        <taxon>Carpediemonas-like organisms</taxon>
        <taxon>Kipferlia</taxon>
    </lineage>
</organism>
<evidence type="ECO:0000256" key="2">
    <source>
        <dbReference type="ARBA" id="ARBA00022833"/>
    </source>
</evidence>
<dbReference type="Pfam" id="PF00643">
    <property type="entry name" value="zf-B_box"/>
    <property type="match status" value="1"/>
</dbReference>
<evidence type="ECO:0000256" key="3">
    <source>
        <dbReference type="PROSITE-ProRule" id="PRU00024"/>
    </source>
</evidence>